<sequence>MSQRIVVHGGATATIYSYDSPVVPTDAPLLTAQNYGPDEITVTTYWGAPYLDGGWHVLGSCTIPAGTQQDLYVGDSAFFHFKADATNNGSQDTEVGYSM</sequence>
<comment type="caution">
    <text evidence="1">The sequence shown here is derived from an EMBL/GenBank/DDBJ whole genome shotgun (WGS) entry which is preliminary data.</text>
</comment>
<reference evidence="1 2" key="1">
    <citation type="submission" date="2018-09" db="EMBL/GenBank/DDBJ databases">
        <title>Phylogenetic diversity of Pectobacterium and Dickeya strains causing blackleg disease of potato in Morocco.</title>
        <authorList>
            <person name="Oulghazi S."/>
            <person name="Moumni M."/>
            <person name="Faure D."/>
        </authorList>
    </citation>
    <scope>NUCLEOTIDE SEQUENCE [LARGE SCALE GENOMIC DNA]</scope>
    <source>
        <strain evidence="1 2">S1.15.11.2D</strain>
    </source>
</reference>
<evidence type="ECO:0000313" key="1">
    <source>
        <dbReference type="EMBL" id="RJL55104.1"/>
    </source>
</evidence>
<evidence type="ECO:0000313" key="2">
    <source>
        <dbReference type="Proteomes" id="UP000283655"/>
    </source>
</evidence>
<dbReference type="RefSeq" id="WP_119872576.1">
    <property type="nucleotide sequence ID" value="NZ_QZDH01000004.1"/>
</dbReference>
<accession>A0A419B1K0</accession>
<proteinExistence type="predicted"/>
<dbReference type="AlphaFoldDB" id="A0A419B1K0"/>
<organism evidence="1 2">
    <name type="scientific">Pectobacterium carotovorum</name>
    <name type="common">Erwinia carotovora</name>
    <dbReference type="NCBI Taxonomy" id="554"/>
    <lineage>
        <taxon>Bacteria</taxon>
        <taxon>Pseudomonadati</taxon>
        <taxon>Pseudomonadota</taxon>
        <taxon>Gammaproteobacteria</taxon>
        <taxon>Enterobacterales</taxon>
        <taxon>Pectobacteriaceae</taxon>
        <taxon>Pectobacterium</taxon>
    </lineage>
</organism>
<gene>
    <name evidence="1" type="ORF">D5071_01020</name>
</gene>
<name>A0A419B1K0_PECCA</name>
<dbReference type="EMBL" id="QZDH01000004">
    <property type="protein sequence ID" value="RJL55104.1"/>
    <property type="molecule type" value="Genomic_DNA"/>
</dbReference>
<dbReference type="Proteomes" id="UP000283655">
    <property type="component" value="Unassembled WGS sequence"/>
</dbReference>
<protein>
    <submittedName>
        <fullName evidence="1">Uncharacterized protein</fullName>
    </submittedName>
</protein>